<dbReference type="EMBL" id="PVBQ01000004">
    <property type="protein sequence ID" value="PRD48094.1"/>
    <property type="molecule type" value="Genomic_DNA"/>
</dbReference>
<dbReference type="Proteomes" id="UP000239711">
    <property type="component" value="Unassembled WGS sequence"/>
</dbReference>
<name>A0A2S9J5S4_9SPHI</name>
<dbReference type="RefSeq" id="WP_105716121.1">
    <property type="nucleotide sequence ID" value="NZ_PVBQ01000004.1"/>
</dbReference>
<dbReference type="OrthoDB" id="709210at2"/>
<proteinExistence type="predicted"/>
<keyword evidence="2" id="KW-1185">Reference proteome</keyword>
<dbReference type="AlphaFoldDB" id="A0A2S9J5S4"/>
<sequence length="113" mass="12502">MNILDFDNIKLEQLKKESAVPKAVEDQVEETWLVNYGDEPVGVGLFFPDGDKCVMAIVGKTDEDKVVLGTYGTSDDHANLIYHALEIAFQGYLRSVRGDTVLGDPPIDETIDE</sequence>
<evidence type="ECO:0000313" key="1">
    <source>
        <dbReference type="EMBL" id="PRD48094.1"/>
    </source>
</evidence>
<accession>A0A2S9J5S4</accession>
<organism evidence="1 2">
    <name type="scientific">Sphingobacterium haloxyli</name>
    <dbReference type="NCBI Taxonomy" id="2100533"/>
    <lineage>
        <taxon>Bacteria</taxon>
        <taxon>Pseudomonadati</taxon>
        <taxon>Bacteroidota</taxon>
        <taxon>Sphingobacteriia</taxon>
        <taxon>Sphingobacteriales</taxon>
        <taxon>Sphingobacteriaceae</taxon>
        <taxon>Sphingobacterium</taxon>
    </lineage>
</organism>
<gene>
    <name evidence="1" type="ORF">C5745_06155</name>
</gene>
<protein>
    <submittedName>
        <fullName evidence="1">Uncharacterized protein</fullName>
    </submittedName>
</protein>
<comment type="caution">
    <text evidence="1">The sequence shown here is derived from an EMBL/GenBank/DDBJ whole genome shotgun (WGS) entry which is preliminary data.</text>
</comment>
<evidence type="ECO:0000313" key="2">
    <source>
        <dbReference type="Proteomes" id="UP000239711"/>
    </source>
</evidence>
<reference evidence="1 2" key="1">
    <citation type="submission" date="2018-02" db="EMBL/GenBank/DDBJ databases">
        <title>The draft genome of Sphingobacterium sp. 5JN-11.</title>
        <authorList>
            <person name="Liu L."/>
            <person name="Li L."/>
            <person name="Liang L."/>
            <person name="Zhang X."/>
            <person name="Wang T."/>
        </authorList>
    </citation>
    <scope>NUCLEOTIDE SEQUENCE [LARGE SCALE GENOMIC DNA]</scope>
    <source>
        <strain evidence="1 2">5JN-11</strain>
    </source>
</reference>